<dbReference type="PANTHER" id="PTHR27007">
    <property type="match status" value="1"/>
</dbReference>
<evidence type="ECO:0000256" key="8">
    <source>
        <dbReference type="ARBA" id="ARBA00022840"/>
    </source>
</evidence>
<comment type="subcellular location">
    <subcellularLocation>
        <location evidence="1">Cell membrane</location>
        <topology evidence="1">Single-pass type I membrane protein</topology>
    </subcellularLocation>
</comment>
<keyword evidence="8" id="KW-0067">ATP-binding</keyword>
<proteinExistence type="inferred from homology"/>
<dbReference type="GO" id="GO:0005524">
    <property type="term" value="F:ATP binding"/>
    <property type="evidence" value="ECO:0007669"/>
    <property type="project" value="UniProtKB-KW"/>
</dbReference>
<dbReference type="InterPro" id="IPR049316">
    <property type="entry name" value="GDC-P_C"/>
</dbReference>
<evidence type="ECO:0000256" key="6">
    <source>
        <dbReference type="ARBA" id="ARBA00022729"/>
    </source>
</evidence>
<dbReference type="EMBL" id="PKMF04000044">
    <property type="protein sequence ID" value="KAK7855572.1"/>
    <property type="molecule type" value="Genomic_DNA"/>
</dbReference>
<evidence type="ECO:0000256" key="2">
    <source>
        <dbReference type="ARBA" id="ARBA00008536"/>
    </source>
</evidence>
<keyword evidence="11 14" id="KW-0675">Receptor</keyword>
<evidence type="ECO:0000256" key="4">
    <source>
        <dbReference type="ARBA" id="ARBA00022475"/>
    </source>
</evidence>
<evidence type="ECO:0000256" key="1">
    <source>
        <dbReference type="ARBA" id="ARBA00004251"/>
    </source>
</evidence>
<evidence type="ECO:0000256" key="12">
    <source>
        <dbReference type="ARBA" id="ARBA00023180"/>
    </source>
</evidence>
<evidence type="ECO:0000259" key="13">
    <source>
        <dbReference type="Pfam" id="PF21478"/>
    </source>
</evidence>
<evidence type="ECO:0000256" key="9">
    <source>
        <dbReference type="ARBA" id="ARBA00022989"/>
    </source>
</evidence>
<comment type="caution">
    <text evidence="14">The sequence shown here is derived from an EMBL/GenBank/DDBJ whole genome shotgun (WGS) entry which is preliminary data.</text>
</comment>
<dbReference type="FunFam" id="1.10.510.10:FF:000240">
    <property type="entry name" value="Lectin-domain containing receptor kinase A4.3"/>
    <property type="match status" value="1"/>
</dbReference>
<name>A0AAW0LVA1_QUESU</name>
<reference evidence="14 15" key="1">
    <citation type="journal article" date="2018" name="Sci. Data">
        <title>The draft genome sequence of cork oak.</title>
        <authorList>
            <person name="Ramos A.M."/>
            <person name="Usie A."/>
            <person name="Barbosa P."/>
            <person name="Barros P.M."/>
            <person name="Capote T."/>
            <person name="Chaves I."/>
            <person name="Simoes F."/>
            <person name="Abreu I."/>
            <person name="Carrasquinho I."/>
            <person name="Faro C."/>
            <person name="Guimaraes J.B."/>
            <person name="Mendonca D."/>
            <person name="Nobrega F."/>
            <person name="Rodrigues L."/>
            <person name="Saibo N.J.M."/>
            <person name="Varela M.C."/>
            <person name="Egas C."/>
            <person name="Matos J."/>
            <person name="Miguel C.M."/>
            <person name="Oliveira M.M."/>
            <person name="Ricardo C.P."/>
            <person name="Goncalves S."/>
        </authorList>
    </citation>
    <scope>NUCLEOTIDE SEQUENCE [LARGE SCALE GENOMIC DNA]</scope>
    <source>
        <strain evidence="15">cv. HL8</strain>
    </source>
</reference>
<keyword evidence="7" id="KW-0547">Nucleotide-binding</keyword>
<keyword evidence="14" id="KW-0808">Transferase</keyword>
<organism evidence="14 15">
    <name type="scientific">Quercus suber</name>
    <name type="common">Cork oak</name>
    <dbReference type="NCBI Taxonomy" id="58331"/>
    <lineage>
        <taxon>Eukaryota</taxon>
        <taxon>Viridiplantae</taxon>
        <taxon>Streptophyta</taxon>
        <taxon>Embryophyta</taxon>
        <taxon>Tracheophyta</taxon>
        <taxon>Spermatophyta</taxon>
        <taxon>Magnoliopsida</taxon>
        <taxon>eudicotyledons</taxon>
        <taxon>Gunneridae</taxon>
        <taxon>Pentapetalae</taxon>
        <taxon>rosids</taxon>
        <taxon>fabids</taxon>
        <taxon>Fagales</taxon>
        <taxon>Fagaceae</taxon>
        <taxon>Quercus</taxon>
    </lineage>
</organism>
<dbReference type="GO" id="GO:0002229">
    <property type="term" value="P:defense response to oomycetes"/>
    <property type="evidence" value="ECO:0007669"/>
    <property type="project" value="UniProtKB-ARBA"/>
</dbReference>
<comment type="similarity">
    <text evidence="3">In the C-terminal section; belongs to the protein kinase superfamily. Ser/Thr protein kinase family.</text>
</comment>
<keyword evidence="10" id="KW-0472">Membrane</keyword>
<keyword evidence="15" id="KW-1185">Reference proteome</keyword>
<dbReference type="GO" id="GO:0005886">
    <property type="term" value="C:plasma membrane"/>
    <property type="evidence" value="ECO:0007669"/>
    <property type="project" value="UniProtKB-SubCell"/>
</dbReference>
<evidence type="ECO:0000256" key="11">
    <source>
        <dbReference type="ARBA" id="ARBA00023170"/>
    </source>
</evidence>
<evidence type="ECO:0000256" key="5">
    <source>
        <dbReference type="ARBA" id="ARBA00022692"/>
    </source>
</evidence>
<dbReference type="AlphaFoldDB" id="A0AAW0LVA1"/>
<evidence type="ECO:0000313" key="14">
    <source>
        <dbReference type="EMBL" id="KAK7855572.1"/>
    </source>
</evidence>
<feature type="domain" description="Glycine dehydrogenase C-terminal" evidence="13">
    <location>
        <begin position="172"/>
        <end position="199"/>
    </location>
</feature>
<sequence length="205" mass="22975">MSLWMMNLKKELGRGASPSLGDFGLARLVDHELGSQTTVLAGTMGYLAPKCVTTGKASRESNVYSFGEEPSKIKLVEWVWDHYGKGQPLEVADKGLNIQFDERQIECLIVVGLWCCHPNTTIRPTIRQLLNVLNFEAPLPKLPSKLPVPIYQQLVFQHQKGLNLLVPSLLLLESHYPILFRGVNGTVAHEFIIDLRDFKVIPLAM</sequence>
<keyword evidence="6" id="KW-0732">Signal</keyword>
<dbReference type="InterPro" id="IPR011009">
    <property type="entry name" value="Kinase-like_dom_sf"/>
</dbReference>
<keyword evidence="4" id="KW-1003">Cell membrane</keyword>
<dbReference type="InterPro" id="IPR050528">
    <property type="entry name" value="L-type_Lectin-RKs"/>
</dbReference>
<gene>
    <name evidence="14" type="primary">LECRK91_15</name>
    <name evidence="14" type="ORF">CFP56_027349</name>
</gene>
<evidence type="ECO:0000256" key="10">
    <source>
        <dbReference type="ARBA" id="ARBA00023136"/>
    </source>
</evidence>
<keyword evidence="14" id="KW-0418">Kinase</keyword>
<dbReference type="GO" id="GO:0016301">
    <property type="term" value="F:kinase activity"/>
    <property type="evidence" value="ECO:0007669"/>
    <property type="project" value="UniProtKB-KW"/>
</dbReference>
<protein>
    <submittedName>
        <fullName evidence="14">L-type lectin-domain containing receptor kinase ix.1</fullName>
    </submittedName>
</protein>
<evidence type="ECO:0000313" key="15">
    <source>
        <dbReference type="Proteomes" id="UP000237347"/>
    </source>
</evidence>
<keyword evidence="9" id="KW-1133">Transmembrane helix</keyword>
<dbReference type="Proteomes" id="UP000237347">
    <property type="component" value="Unassembled WGS sequence"/>
</dbReference>
<keyword evidence="5" id="KW-0812">Transmembrane</keyword>
<accession>A0AAW0LVA1</accession>
<dbReference type="Gene3D" id="1.10.510.10">
    <property type="entry name" value="Transferase(Phosphotransferase) domain 1"/>
    <property type="match status" value="1"/>
</dbReference>
<evidence type="ECO:0000256" key="7">
    <source>
        <dbReference type="ARBA" id="ARBA00022741"/>
    </source>
</evidence>
<evidence type="ECO:0000256" key="3">
    <source>
        <dbReference type="ARBA" id="ARBA00010217"/>
    </source>
</evidence>
<comment type="similarity">
    <text evidence="2">In the N-terminal section; belongs to the leguminous lectin family.</text>
</comment>
<keyword evidence="12" id="KW-0325">Glycoprotein</keyword>
<dbReference type="SUPFAM" id="SSF56112">
    <property type="entry name" value="Protein kinase-like (PK-like)"/>
    <property type="match status" value="1"/>
</dbReference>
<dbReference type="Pfam" id="PF21478">
    <property type="entry name" value="GcvP2_C"/>
    <property type="match status" value="1"/>
</dbReference>